<protein>
    <recommendedName>
        <fullName evidence="3">Carboxylic ester hydrolase</fullName>
        <ecNumber evidence="3">3.1.1.-</ecNumber>
    </recommendedName>
</protein>
<dbReference type="PROSITE" id="PS00941">
    <property type="entry name" value="CARBOXYLESTERASE_B_2"/>
    <property type="match status" value="1"/>
</dbReference>
<evidence type="ECO:0000313" key="6">
    <source>
        <dbReference type="Proteomes" id="UP001303647"/>
    </source>
</evidence>
<dbReference type="InterPro" id="IPR019826">
    <property type="entry name" value="Carboxylesterase_B_AS"/>
</dbReference>
<dbReference type="EMBL" id="MU857683">
    <property type="protein sequence ID" value="KAK4246075.1"/>
    <property type="molecule type" value="Genomic_DNA"/>
</dbReference>
<feature type="chain" id="PRO_5042667802" description="Carboxylic ester hydrolase" evidence="3">
    <location>
        <begin position="22"/>
        <end position="646"/>
    </location>
</feature>
<keyword evidence="2 3" id="KW-0378">Hydrolase</keyword>
<evidence type="ECO:0000256" key="1">
    <source>
        <dbReference type="ARBA" id="ARBA00005964"/>
    </source>
</evidence>
<proteinExistence type="inferred from homology"/>
<gene>
    <name evidence="5" type="ORF">C7999DRAFT_33555</name>
</gene>
<evidence type="ECO:0000259" key="4">
    <source>
        <dbReference type="Pfam" id="PF00135"/>
    </source>
</evidence>
<dbReference type="EC" id="3.1.1.-" evidence="3"/>
<feature type="domain" description="Carboxylesterase type B" evidence="4">
    <location>
        <begin position="88"/>
        <end position="591"/>
    </location>
</feature>
<evidence type="ECO:0000313" key="5">
    <source>
        <dbReference type="EMBL" id="KAK4246075.1"/>
    </source>
</evidence>
<keyword evidence="6" id="KW-1185">Reference proteome</keyword>
<dbReference type="PANTHER" id="PTHR11559">
    <property type="entry name" value="CARBOXYLESTERASE"/>
    <property type="match status" value="1"/>
</dbReference>
<dbReference type="Pfam" id="PF00135">
    <property type="entry name" value="COesterase"/>
    <property type="match status" value="1"/>
</dbReference>
<dbReference type="PROSITE" id="PS00122">
    <property type="entry name" value="CARBOXYLESTERASE_B_1"/>
    <property type="match status" value="1"/>
</dbReference>
<sequence>MAVLKWITGLLLAGSLQVASCDTTRPAIVPVTSLDTTGSADVASQFVSELIANATLACEPRQDQQAHDKRSASSNQDGGSLVIDLGYAKYRGHHNTTTGLNYWKGIRFAAPPTGELRWKPPQTLPPRPDAPIANATAFGPICPQSLPSVPGAVFIPGNEDCLFLNVYAPPNAANLPVLVWIHGGGYGYGDGTQDMSEIINANDQGFVAVSIQYRLGAFGWLSSGEVKEKGVVNAGILDQAFALAWIKRHICQFGGDPSRVTISGESAGGGSVMYHGIAVKGSLGTTLFSQGIAASPYLPFQYNYDDALPTERYYAFSRAAGCPDTGDVLDCLVGKDTDTLQQASFNVTQSSPYGYWGFWPVTDGSYIQNRPSQQLPTKKVNGGNLLVGHNANEGPLFVPPTITTEADLAGWLSGVEFPNLSEEEIGAVLTANPNDAPTDPEAPRFETDGLSDAPATAVHVSQDANGQQQRANNIYAEAVFACPAYWLASAYSSSSSPPSSSSSSDDGHRAWLYQYSVPFASHQADVPAYFGPRTPNQGADLMRAFARIWGGFVVRGDPSSDDGGDGEEVIPSWPLWTEEEDGFWFLNLNQTGGVPYEAQTQWGTTVTQFTDPGLQNDFSVASATTWEGGRKARCDVYLGLAESIPL</sequence>
<feature type="signal peptide" evidence="3">
    <location>
        <begin position="1"/>
        <end position="21"/>
    </location>
</feature>
<comment type="caution">
    <text evidence="5">The sequence shown here is derived from an EMBL/GenBank/DDBJ whole genome shotgun (WGS) entry which is preliminary data.</text>
</comment>
<reference evidence="5" key="1">
    <citation type="journal article" date="2023" name="Mol. Phylogenet. Evol.">
        <title>Genome-scale phylogeny and comparative genomics of the fungal order Sordariales.</title>
        <authorList>
            <person name="Hensen N."/>
            <person name="Bonometti L."/>
            <person name="Westerberg I."/>
            <person name="Brannstrom I.O."/>
            <person name="Guillou S."/>
            <person name="Cros-Aarteil S."/>
            <person name="Calhoun S."/>
            <person name="Haridas S."/>
            <person name="Kuo A."/>
            <person name="Mondo S."/>
            <person name="Pangilinan J."/>
            <person name="Riley R."/>
            <person name="LaButti K."/>
            <person name="Andreopoulos B."/>
            <person name="Lipzen A."/>
            <person name="Chen C."/>
            <person name="Yan M."/>
            <person name="Daum C."/>
            <person name="Ng V."/>
            <person name="Clum A."/>
            <person name="Steindorff A."/>
            <person name="Ohm R.A."/>
            <person name="Martin F."/>
            <person name="Silar P."/>
            <person name="Natvig D.O."/>
            <person name="Lalanne C."/>
            <person name="Gautier V."/>
            <person name="Ament-Velasquez S.L."/>
            <person name="Kruys A."/>
            <person name="Hutchinson M.I."/>
            <person name="Powell A.J."/>
            <person name="Barry K."/>
            <person name="Miller A.N."/>
            <person name="Grigoriev I.V."/>
            <person name="Debuchy R."/>
            <person name="Gladieux P."/>
            <person name="Hiltunen Thoren M."/>
            <person name="Johannesson H."/>
        </authorList>
    </citation>
    <scope>NUCLEOTIDE SEQUENCE</scope>
    <source>
        <strain evidence="5">CBS 359.72</strain>
    </source>
</reference>
<comment type="similarity">
    <text evidence="1 3">Belongs to the type-B carboxylesterase/lipase family.</text>
</comment>
<organism evidence="5 6">
    <name type="scientific">Corynascus novoguineensis</name>
    <dbReference type="NCBI Taxonomy" id="1126955"/>
    <lineage>
        <taxon>Eukaryota</taxon>
        <taxon>Fungi</taxon>
        <taxon>Dikarya</taxon>
        <taxon>Ascomycota</taxon>
        <taxon>Pezizomycotina</taxon>
        <taxon>Sordariomycetes</taxon>
        <taxon>Sordariomycetidae</taxon>
        <taxon>Sordariales</taxon>
        <taxon>Chaetomiaceae</taxon>
        <taxon>Corynascus</taxon>
    </lineage>
</organism>
<dbReference type="InterPro" id="IPR002018">
    <property type="entry name" value="CarbesteraseB"/>
</dbReference>
<evidence type="ECO:0000256" key="3">
    <source>
        <dbReference type="RuleBase" id="RU361235"/>
    </source>
</evidence>
<dbReference type="InterPro" id="IPR050309">
    <property type="entry name" value="Type-B_Carboxylest/Lipase"/>
</dbReference>
<evidence type="ECO:0000256" key="2">
    <source>
        <dbReference type="ARBA" id="ARBA00022801"/>
    </source>
</evidence>
<dbReference type="SUPFAM" id="SSF53474">
    <property type="entry name" value="alpha/beta-Hydrolases"/>
    <property type="match status" value="1"/>
</dbReference>
<keyword evidence="3" id="KW-0732">Signal</keyword>
<dbReference type="InterPro" id="IPR029058">
    <property type="entry name" value="AB_hydrolase_fold"/>
</dbReference>
<reference evidence="5" key="2">
    <citation type="submission" date="2023-05" db="EMBL/GenBank/DDBJ databases">
        <authorList>
            <consortium name="Lawrence Berkeley National Laboratory"/>
            <person name="Steindorff A."/>
            <person name="Hensen N."/>
            <person name="Bonometti L."/>
            <person name="Westerberg I."/>
            <person name="Brannstrom I.O."/>
            <person name="Guillou S."/>
            <person name="Cros-Aarteil S."/>
            <person name="Calhoun S."/>
            <person name="Haridas S."/>
            <person name="Kuo A."/>
            <person name="Mondo S."/>
            <person name="Pangilinan J."/>
            <person name="Riley R."/>
            <person name="Labutti K."/>
            <person name="Andreopoulos B."/>
            <person name="Lipzen A."/>
            <person name="Chen C."/>
            <person name="Yanf M."/>
            <person name="Daum C."/>
            <person name="Ng V."/>
            <person name="Clum A."/>
            <person name="Ohm R."/>
            <person name="Martin F."/>
            <person name="Silar P."/>
            <person name="Natvig D."/>
            <person name="Lalanne C."/>
            <person name="Gautier V."/>
            <person name="Ament-Velasquez S.L."/>
            <person name="Kruys A."/>
            <person name="Hutchinson M.I."/>
            <person name="Powell A.J."/>
            <person name="Barry K."/>
            <person name="Miller A.N."/>
            <person name="Grigoriev I.V."/>
            <person name="Debuchy R."/>
            <person name="Gladieux P."/>
            <person name="Thoren M.H."/>
            <person name="Johannesson H."/>
        </authorList>
    </citation>
    <scope>NUCLEOTIDE SEQUENCE</scope>
    <source>
        <strain evidence="5">CBS 359.72</strain>
    </source>
</reference>
<dbReference type="Proteomes" id="UP001303647">
    <property type="component" value="Unassembled WGS sequence"/>
</dbReference>
<dbReference type="InterPro" id="IPR019819">
    <property type="entry name" value="Carboxylesterase_B_CS"/>
</dbReference>
<accession>A0AAN7CPU9</accession>
<dbReference type="GO" id="GO:0016787">
    <property type="term" value="F:hydrolase activity"/>
    <property type="evidence" value="ECO:0007669"/>
    <property type="project" value="UniProtKB-KW"/>
</dbReference>
<dbReference type="AlphaFoldDB" id="A0AAN7CPU9"/>
<name>A0AAN7CPU9_9PEZI</name>
<dbReference type="Gene3D" id="3.40.50.1820">
    <property type="entry name" value="alpha/beta hydrolase"/>
    <property type="match status" value="1"/>
</dbReference>